<feature type="transmembrane region" description="Helical" evidence="1">
    <location>
        <begin position="99"/>
        <end position="130"/>
    </location>
</feature>
<dbReference type="STRING" id="28136.SAMN02745202_01217"/>
<keyword evidence="1" id="KW-1133">Transmembrane helix</keyword>
<keyword evidence="1" id="KW-0472">Membrane</keyword>
<evidence type="ECO:0000256" key="1">
    <source>
        <dbReference type="SAM" id="Phobius"/>
    </source>
</evidence>
<sequence length="192" mass="21599">MGLRGIFNSYTLVKIIKSTGMVVSFIATLSFTVFLWFYYKETNEFYTFLGKITTTLLSLLPNLLGFCIGGYALIIGACSMEIIKKMSTPLDNNGNKLSFYQILSSIFASTLIIQCITLLLTFLIHLFMLLELKTTNECIGSIINLLLIFALTLFSFLSISLLFYTVINIFTLGQSVHFCIRLNNNNNELGDN</sequence>
<name>A0A1T4NXK3_9BACT</name>
<feature type="transmembrane region" description="Helical" evidence="1">
    <location>
        <begin position="142"/>
        <end position="167"/>
    </location>
</feature>
<gene>
    <name evidence="2" type="ORF">SAMN02745202_01217</name>
</gene>
<dbReference type="EMBL" id="FUXK01000012">
    <property type="protein sequence ID" value="SJZ83963.1"/>
    <property type="molecule type" value="Genomic_DNA"/>
</dbReference>
<evidence type="ECO:0000313" key="3">
    <source>
        <dbReference type="Proteomes" id="UP000190065"/>
    </source>
</evidence>
<keyword evidence="1" id="KW-0812">Transmembrane</keyword>
<evidence type="ECO:0000313" key="2">
    <source>
        <dbReference type="EMBL" id="SJZ83963.1"/>
    </source>
</evidence>
<reference evidence="2 3" key="1">
    <citation type="submission" date="2017-02" db="EMBL/GenBank/DDBJ databases">
        <authorList>
            <person name="Peterson S.W."/>
        </authorList>
    </citation>
    <scope>NUCLEOTIDE SEQUENCE [LARGE SCALE GENOMIC DNA]</scope>
    <source>
        <strain evidence="2 3">ATCC 43324</strain>
    </source>
</reference>
<dbReference type="Proteomes" id="UP000190065">
    <property type="component" value="Unassembled WGS sequence"/>
</dbReference>
<feature type="transmembrane region" description="Helical" evidence="1">
    <location>
        <begin position="59"/>
        <end position="78"/>
    </location>
</feature>
<dbReference type="AlphaFoldDB" id="A0A1T4NXK3"/>
<protein>
    <submittedName>
        <fullName evidence="2">Uncharacterized protein</fullName>
    </submittedName>
</protein>
<feature type="transmembrane region" description="Helical" evidence="1">
    <location>
        <begin position="21"/>
        <end position="39"/>
    </location>
</feature>
<organism evidence="2 3">
    <name type="scientific">Segatella oulorum</name>
    <dbReference type="NCBI Taxonomy" id="28136"/>
    <lineage>
        <taxon>Bacteria</taxon>
        <taxon>Pseudomonadati</taxon>
        <taxon>Bacteroidota</taxon>
        <taxon>Bacteroidia</taxon>
        <taxon>Bacteroidales</taxon>
        <taxon>Prevotellaceae</taxon>
        <taxon>Segatella</taxon>
    </lineage>
</organism>
<accession>A0A1T4NXK3</accession>
<proteinExistence type="predicted"/>